<sequence>MASPVPTPTPTSTPTSTPTPLGPRFLKALVVSALGVAASHLILSDTLSLSFAGQAASTLGAGPGYSADQAFTTALINTFLVMPVVLWIGMLVAGERRVGPMVLVGVAAWITAVGNGIDLIDDAPGALLPFRSLALVVGVTALASLIRRKTRGGGGCQGLSGRLGPRAWSS</sequence>
<feature type="compositionally biased region" description="Pro residues" evidence="1">
    <location>
        <begin position="1"/>
        <end position="11"/>
    </location>
</feature>
<accession>A0A0B5HXD5</accession>
<feature type="transmembrane region" description="Helical" evidence="2">
    <location>
        <begin position="126"/>
        <end position="146"/>
    </location>
</feature>
<evidence type="ECO:0000256" key="2">
    <source>
        <dbReference type="SAM" id="Phobius"/>
    </source>
</evidence>
<organism evidence="3 4">
    <name type="scientific">Streptomyces vietnamensis</name>
    <dbReference type="NCBI Taxonomy" id="362257"/>
    <lineage>
        <taxon>Bacteria</taxon>
        <taxon>Bacillati</taxon>
        <taxon>Actinomycetota</taxon>
        <taxon>Actinomycetes</taxon>
        <taxon>Kitasatosporales</taxon>
        <taxon>Streptomycetaceae</taxon>
        <taxon>Streptomyces</taxon>
    </lineage>
</organism>
<dbReference type="KEGG" id="svt:SVTN_21730"/>
<dbReference type="RefSeq" id="WP_041130600.1">
    <property type="nucleotide sequence ID" value="NZ_CP010407.1"/>
</dbReference>
<keyword evidence="2" id="KW-0472">Membrane</keyword>
<feature type="transmembrane region" description="Helical" evidence="2">
    <location>
        <begin position="25"/>
        <end position="43"/>
    </location>
</feature>
<evidence type="ECO:0000313" key="3">
    <source>
        <dbReference type="EMBL" id="AJF66600.1"/>
    </source>
</evidence>
<evidence type="ECO:0000313" key="4">
    <source>
        <dbReference type="Proteomes" id="UP000031774"/>
    </source>
</evidence>
<name>A0A0B5HXD5_9ACTN</name>
<proteinExistence type="predicted"/>
<keyword evidence="2" id="KW-1133">Transmembrane helix</keyword>
<keyword evidence="4" id="KW-1185">Reference proteome</keyword>
<dbReference type="Proteomes" id="UP000031774">
    <property type="component" value="Chromosome"/>
</dbReference>
<feature type="transmembrane region" description="Helical" evidence="2">
    <location>
        <begin position="74"/>
        <end position="94"/>
    </location>
</feature>
<feature type="transmembrane region" description="Helical" evidence="2">
    <location>
        <begin position="101"/>
        <end position="120"/>
    </location>
</feature>
<evidence type="ECO:0000256" key="1">
    <source>
        <dbReference type="SAM" id="MobiDB-lite"/>
    </source>
</evidence>
<gene>
    <name evidence="3" type="ORF">SVTN_21730</name>
</gene>
<dbReference type="HOGENOM" id="CLU_1569862_0_0_11"/>
<dbReference type="AlphaFoldDB" id="A0A0B5HXD5"/>
<protein>
    <submittedName>
        <fullName evidence="3">Uncharacterized protein</fullName>
    </submittedName>
</protein>
<keyword evidence="2" id="KW-0812">Transmembrane</keyword>
<reference evidence="3 4" key="1">
    <citation type="submission" date="2014-12" db="EMBL/GenBank/DDBJ databases">
        <title>Complete genome sequence of Streptomyces vietnamensis strain GIMV4.0001, a genetic manipulable producer of the benzoisochromanequinone antibiotic granaticin.</title>
        <authorList>
            <person name="Deng M.R."/>
            <person name="Guo J."/>
            <person name="Ma L.Y."/>
            <person name="Feng G.D."/>
            <person name="Mo C.Y."/>
            <person name="Zhu H.H."/>
        </authorList>
    </citation>
    <scope>NUCLEOTIDE SEQUENCE [LARGE SCALE GENOMIC DNA]</scope>
    <source>
        <strain evidence="4">GIMV4.0001</strain>
    </source>
</reference>
<dbReference type="EMBL" id="CP010407">
    <property type="protein sequence ID" value="AJF66600.1"/>
    <property type="molecule type" value="Genomic_DNA"/>
</dbReference>
<feature type="region of interest" description="Disordered" evidence="1">
    <location>
        <begin position="1"/>
        <end position="20"/>
    </location>
</feature>